<dbReference type="SUPFAM" id="SSF53335">
    <property type="entry name" value="S-adenosyl-L-methionine-dependent methyltransferases"/>
    <property type="match status" value="1"/>
</dbReference>
<evidence type="ECO:0000313" key="4">
    <source>
        <dbReference type="EMBL" id="GMQ30793.1"/>
    </source>
</evidence>
<evidence type="ECO:0000259" key="3">
    <source>
        <dbReference type="Pfam" id="PF12161"/>
    </source>
</evidence>
<dbReference type="EMBL" id="BTPD01000012">
    <property type="protein sequence ID" value="GMQ30793.1"/>
    <property type="molecule type" value="Genomic_DNA"/>
</dbReference>
<comment type="caution">
    <text evidence="4">The sequence shown here is derived from an EMBL/GenBank/DDBJ whole genome shotgun (WGS) entry which is preliminary data.</text>
</comment>
<accession>A0ABQ6PS54</accession>
<keyword evidence="5" id="KW-1185">Reference proteome</keyword>
<name>A0ABQ6PS54_9BACT</name>
<dbReference type="Pfam" id="PF12161">
    <property type="entry name" value="HsdM_N"/>
    <property type="match status" value="1"/>
</dbReference>
<feature type="domain" description="N6 adenine-specific DNA methyltransferase N-terminal" evidence="3">
    <location>
        <begin position="5"/>
        <end position="44"/>
    </location>
</feature>
<dbReference type="RefSeq" id="WP_338225500.1">
    <property type="nucleotide sequence ID" value="NZ_BTPD01000012.1"/>
</dbReference>
<evidence type="ECO:0000313" key="5">
    <source>
        <dbReference type="Proteomes" id="UP001338309"/>
    </source>
</evidence>
<evidence type="ECO:0000256" key="2">
    <source>
        <dbReference type="ARBA" id="ARBA00022747"/>
    </source>
</evidence>
<comment type="similarity">
    <text evidence="1">Belongs to the N(4)/N(6)-methyltransferase family.</text>
</comment>
<dbReference type="InterPro" id="IPR038333">
    <property type="entry name" value="T1MK-like_N_sf"/>
</dbReference>
<reference evidence="4 5" key="1">
    <citation type="submission" date="2023-08" db="EMBL/GenBank/DDBJ databases">
        <title>Draft genome sequence of Algoriphagus confluentis.</title>
        <authorList>
            <person name="Takatani N."/>
            <person name="Hosokawa M."/>
            <person name="Sawabe T."/>
        </authorList>
    </citation>
    <scope>NUCLEOTIDE SEQUENCE [LARGE SCALE GENOMIC DNA]</scope>
    <source>
        <strain evidence="4 5">NBRC 111222</strain>
    </source>
</reference>
<dbReference type="InterPro" id="IPR022749">
    <property type="entry name" value="D12N6_MeTrfase_N"/>
</dbReference>
<proteinExistence type="inferred from homology"/>
<protein>
    <recommendedName>
        <fullName evidence="3">N6 adenine-specific DNA methyltransferase N-terminal domain-containing protein</fullName>
    </recommendedName>
</protein>
<dbReference type="Gene3D" id="1.20.1260.30">
    <property type="match status" value="1"/>
</dbReference>
<dbReference type="Proteomes" id="UP001338309">
    <property type="component" value="Unassembled WGS sequence"/>
</dbReference>
<dbReference type="InterPro" id="IPR029063">
    <property type="entry name" value="SAM-dependent_MTases_sf"/>
</dbReference>
<sequence>MTQDLEKTLWATADKLRNNMDAAEYKHVVLGLIFLKYISDRFEELYTGSKKTL</sequence>
<keyword evidence="2" id="KW-0680">Restriction system</keyword>
<evidence type="ECO:0000256" key="1">
    <source>
        <dbReference type="ARBA" id="ARBA00006594"/>
    </source>
</evidence>
<organism evidence="4 5">
    <name type="scientific">Algoriphagus confluentis</name>
    <dbReference type="NCBI Taxonomy" id="1697556"/>
    <lineage>
        <taxon>Bacteria</taxon>
        <taxon>Pseudomonadati</taxon>
        <taxon>Bacteroidota</taxon>
        <taxon>Cytophagia</taxon>
        <taxon>Cytophagales</taxon>
        <taxon>Cyclobacteriaceae</taxon>
        <taxon>Algoriphagus</taxon>
    </lineage>
</organism>
<gene>
    <name evidence="4" type="ORF">Aconfl_34360</name>
</gene>